<reference evidence="1 2" key="1">
    <citation type="submission" date="2018-11" db="EMBL/GenBank/DDBJ databases">
        <title>Vibrio LJC006 sp. nov., isolated from seawater during the bloom of the enteromorpha.</title>
        <authorList>
            <person name="Liang J."/>
        </authorList>
    </citation>
    <scope>NUCLEOTIDE SEQUENCE [LARGE SCALE GENOMIC DNA]</scope>
    <source>
        <strain evidence="1 2">LJC006</strain>
    </source>
</reference>
<gene>
    <name evidence="1" type="primary">sixA</name>
    <name evidence="1" type="ORF">EES38_06055</name>
</gene>
<dbReference type="RefSeq" id="WP_124936270.1">
    <property type="nucleotide sequence ID" value="NZ_RJVQ01000002.1"/>
</dbReference>
<dbReference type="Pfam" id="PF00300">
    <property type="entry name" value="His_Phos_1"/>
    <property type="match status" value="1"/>
</dbReference>
<dbReference type="OrthoDB" id="92610at2"/>
<dbReference type="SUPFAM" id="SSF53254">
    <property type="entry name" value="Phosphoglycerate mutase-like"/>
    <property type="match status" value="1"/>
</dbReference>
<dbReference type="InterPro" id="IPR013078">
    <property type="entry name" value="His_Pase_superF_clade-1"/>
</dbReference>
<protein>
    <submittedName>
        <fullName evidence="1">Phosphohistidine phosphatase SixA</fullName>
    </submittedName>
</protein>
<evidence type="ECO:0000313" key="1">
    <source>
        <dbReference type="EMBL" id="RQW64151.1"/>
    </source>
</evidence>
<sequence>MKIFIMRHGEAAQMANSDAERQLTIRGRLESLSVVKEAFEQELSVDKVLVSPYIRAQQTWEEISSHIHCKDVESCEDITPYGQAERVYHYVMALIESENLDSVFIVSHLPLVGYMTSEFIPDLAPPMFPTSGLVCIEFDAEKGVGEFAWKHYPG</sequence>
<organism evidence="1 2">
    <name type="scientific">Vibrio viridaestus</name>
    <dbReference type="NCBI Taxonomy" id="2487322"/>
    <lineage>
        <taxon>Bacteria</taxon>
        <taxon>Pseudomonadati</taxon>
        <taxon>Pseudomonadota</taxon>
        <taxon>Gammaproteobacteria</taxon>
        <taxon>Vibrionales</taxon>
        <taxon>Vibrionaceae</taxon>
        <taxon>Vibrio</taxon>
    </lineage>
</organism>
<dbReference type="Proteomes" id="UP000281112">
    <property type="component" value="Unassembled WGS sequence"/>
</dbReference>
<dbReference type="CDD" id="cd07067">
    <property type="entry name" value="HP_PGM_like"/>
    <property type="match status" value="1"/>
</dbReference>
<keyword evidence="2" id="KW-1185">Reference proteome</keyword>
<dbReference type="InterPro" id="IPR029033">
    <property type="entry name" value="His_PPase_superfam"/>
</dbReference>
<dbReference type="Gene3D" id="3.40.50.1240">
    <property type="entry name" value="Phosphoglycerate mutase-like"/>
    <property type="match status" value="1"/>
</dbReference>
<dbReference type="GO" id="GO:0005737">
    <property type="term" value="C:cytoplasm"/>
    <property type="evidence" value="ECO:0007669"/>
    <property type="project" value="InterPro"/>
</dbReference>
<dbReference type="SMART" id="SM00855">
    <property type="entry name" value="PGAM"/>
    <property type="match status" value="1"/>
</dbReference>
<comment type="caution">
    <text evidence="1">The sequence shown here is derived from an EMBL/GenBank/DDBJ whole genome shotgun (WGS) entry which is preliminary data.</text>
</comment>
<name>A0A3N9TIW6_9VIBR</name>
<dbReference type="EMBL" id="RJVQ01000002">
    <property type="protein sequence ID" value="RQW64151.1"/>
    <property type="molecule type" value="Genomic_DNA"/>
</dbReference>
<dbReference type="GO" id="GO:0101006">
    <property type="term" value="F:protein histidine phosphatase activity"/>
    <property type="evidence" value="ECO:0007669"/>
    <property type="project" value="InterPro"/>
</dbReference>
<dbReference type="InterPro" id="IPR004449">
    <property type="entry name" value="SixA"/>
</dbReference>
<dbReference type="AlphaFoldDB" id="A0A3N9TIW6"/>
<proteinExistence type="predicted"/>
<evidence type="ECO:0000313" key="2">
    <source>
        <dbReference type="Proteomes" id="UP000281112"/>
    </source>
</evidence>
<accession>A0A3N9TIW6</accession>
<dbReference type="NCBIfam" id="TIGR00249">
    <property type="entry name" value="sixA"/>
    <property type="match status" value="1"/>
</dbReference>